<dbReference type="InterPro" id="IPR036956">
    <property type="entry name" value="Impact_N_sf"/>
</dbReference>
<evidence type="ECO:0000256" key="1">
    <source>
        <dbReference type="ARBA" id="ARBA00007665"/>
    </source>
</evidence>
<dbReference type="PANTHER" id="PTHR16301:SF20">
    <property type="entry name" value="IMPACT FAMILY MEMBER YIGZ"/>
    <property type="match status" value="1"/>
</dbReference>
<dbReference type="GO" id="GO:0005737">
    <property type="term" value="C:cytoplasm"/>
    <property type="evidence" value="ECO:0007669"/>
    <property type="project" value="TreeGrafter"/>
</dbReference>
<reference evidence="4" key="1">
    <citation type="submission" date="2016-04" db="EMBL/GenBank/DDBJ databases">
        <authorList>
            <person name="Chen L."/>
            <person name="Zhuang W."/>
            <person name="Wang G."/>
        </authorList>
    </citation>
    <scope>NUCLEOTIDE SEQUENCE [LARGE SCALE GENOMIC DNA]</scope>
    <source>
        <strain evidence="4">17621</strain>
    </source>
</reference>
<gene>
    <name evidence="3" type="ORF">A4H97_26940</name>
</gene>
<evidence type="ECO:0000313" key="4">
    <source>
        <dbReference type="Proteomes" id="UP000192610"/>
    </source>
</evidence>
<dbReference type="InterPro" id="IPR001498">
    <property type="entry name" value="Impact_N"/>
</dbReference>
<feature type="domain" description="Impact N-terminal" evidence="2">
    <location>
        <begin position="21"/>
        <end position="126"/>
    </location>
</feature>
<dbReference type="AlphaFoldDB" id="A0A1V9F0L9"/>
<dbReference type="NCBIfam" id="TIGR00257">
    <property type="entry name" value="IMPACT_YIGZ"/>
    <property type="match status" value="1"/>
</dbReference>
<name>A0A1V9F0L9_9BACT</name>
<dbReference type="RefSeq" id="WP_081198434.1">
    <property type="nucleotide sequence ID" value="NZ_FOCZ01000018.1"/>
</dbReference>
<dbReference type="Proteomes" id="UP000192610">
    <property type="component" value="Unassembled WGS sequence"/>
</dbReference>
<keyword evidence="4" id="KW-1185">Reference proteome</keyword>
<dbReference type="InterPro" id="IPR020568">
    <property type="entry name" value="Ribosomal_Su5_D2-typ_SF"/>
</dbReference>
<evidence type="ECO:0000313" key="3">
    <source>
        <dbReference type="EMBL" id="OQP51842.1"/>
    </source>
</evidence>
<comment type="similarity">
    <text evidence="1">Belongs to the IMPACT family.</text>
</comment>
<dbReference type="InterPro" id="IPR015796">
    <property type="entry name" value="Impact_YigZ-like"/>
</dbReference>
<dbReference type="EMBL" id="LVXG01000010">
    <property type="protein sequence ID" value="OQP51842.1"/>
    <property type="molecule type" value="Genomic_DNA"/>
</dbReference>
<dbReference type="STRING" id="354355.SAMN05660816_06186"/>
<dbReference type="PROSITE" id="PS00910">
    <property type="entry name" value="UPF0029"/>
    <property type="match status" value="1"/>
</dbReference>
<evidence type="ECO:0000259" key="2">
    <source>
        <dbReference type="Pfam" id="PF01205"/>
    </source>
</evidence>
<dbReference type="Pfam" id="PF01205">
    <property type="entry name" value="Impact_N"/>
    <property type="match status" value="1"/>
</dbReference>
<dbReference type="OrthoDB" id="9813771at2"/>
<dbReference type="InterPro" id="IPR020569">
    <property type="entry name" value="UPF0029_Impact_CS"/>
</dbReference>
<sequence>MTDLEFFYTIEKSTSAEFKDRGSKFIAYTYPVQSVEEFKKCMEAIKKEHPKATHHCFAYRIGLDNNTYRVSDDGEPSGTAGKPILGQIDSKKLTNVLVVVVRYFGGTLLGVPGLINAYKSAAALALQVTPIVQKPIEVAYTLQFDYTQMNEVMMQVKQLNCTVLEKDMNLFCHLVIGIPKGRIDEAIYKFKEIRGVEIVVKNL</sequence>
<dbReference type="GO" id="GO:0006446">
    <property type="term" value="P:regulation of translational initiation"/>
    <property type="evidence" value="ECO:0007669"/>
    <property type="project" value="TreeGrafter"/>
</dbReference>
<protein>
    <submittedName>
        <fullName evidence="3">YigZ family protein</fullName>
    </submittedName>
</protein>
<dbReference type="SUPFAM" id="SSF54211">
    <property type="entry name" value="Ribosomal protein S5 domain 2-like"/>
    <property type="match status" value="1"/>
</dbReference>
<dbReference type="PANTHER" id="PTHR16301">
    <property type="entry name" value="IMPACT-RELATED"/>
    <property type="match status" value="1"/>
</dbReference>
<dbReference type="InterPro" id="IPR023582">
    <property type="entry name" value="Impact"/>
</dbReference>
<accession>A0A1V9F0L9</accession>
<organism evidence="3 4">
    <name type="scientific">Niastella yeongjuensis</name>
    <dbReference type="NCBI Taxonomy" id="354355"/>
    <lineage>
        <taxon>Bacteria</taxon>
        <taxon>Pseudomonadati</taxon>
        <taxon>Bacteroidota</taxon>
        <taxon>Chitinophagia</taxon>
        <taxon>Chitinophagales</taxon>
        <taxon>Chitinophagaceae</taxon>
        <taxon>Niastella</taxon>
    </lineage>
</organism>
<proteinExistence type="inferred from homology"/>
<comment type="caution">
    <text evidence="3">The sequence shown here is derived from an EMBL/GenBank/DDBJ whole genome shotgun (WGS) entry which is preliminary data.</text>
</comment>
<dbReference type="Gene3D" id="3.30.230.30">
    <property type="entry name" value="Impact, N-terminal domain"/>
    <property type="match status" value="1"/>
</dbReference>